<sequence>MAGRQQEGVKGKKYKDLKEEVKALASLYIESDFVTEGAQALLCEYFKDFIQNLLLKVRMRQQLRKNFSQDDYKSEILQIISNDDKLLYKAIKTYYHDLRYRIYEDAKKKDEDIKGEEGEKGEKGQDKDDQNDDDYNNEEDDSL</sequence>
<reference evidence="3" key="1">
    <citation type="journal article" date="2006" name="PLoS Biol.">
        <title>Macronuclear genome sequence of the ciliate Tetrahymena thermophila, a model eukaryote.</title>
        <authorList>
            <person name="Eisen J.A."/>
            <person name="Coyne R.S."/>
            <person name="Wu M."/>
            <person name="Wu D."/>
            <person name="Thiagarajan M."/>
            <person name="Wortman J.R."/>
            <person name="Badger J.H."/>
            <person name="Ren Q."/>
            <person name="Amedeo P."/>
            <person name="Jones K.M."/>
            <person name="Tallon L.J."/>
            <person name="Delcher A.L."/>
            <person name="Salzberg S.L."/>
            <person name="Silva J.C."/>
            <person name="Haas B.J."/>
            <person name="Majoros W.H."/>
            <person name="Farzad M."/>
            <person name="Carlton J.M."/>
            <person name="Smith R.K. Jr."/>
            <person name="Garg J."/>
            <person name="Pearlman R.E."/>
            <person name="Karrer K.M."/>
            <person name="Sun L."/>
            <person name="Manning G."/>
            <person name="Elde N.C."/>
            <person name="Turkewitz A.P."/>
            <person name="Asai D.J."/>
            <person name="Wilkes D.E."/>
            <person name="Wang Y."/>
            <person name="Cai H."/>
            <person name="Collins K."/>
            <person name="Stewart B.A."/>
            <person name="Lee S.R."/>
            <person name="Wilamowska K."/>
            <person name="Weinberg Z."/>
            <person name="Ruzzo W.L."/>
            <person name="Wloga D."/>
            <person name="Gaertig J."/>
            <person name="Frankel J."/>
            <person name="Tsao C.-C."/>
            <person name="Gorovsky M.A."/>
            <person name="Keeling P.J."/>
            <person name="Waller R.F."/>
            <person name="Patron N.J."/>
            <person name="Cherry J.M."/>
            <person name="Stover N.A."/>
            <person name="Krieger C.J."/>
            <person name="del Toro C."/>
            <person name="Ryder H.F."/>
            <person name="Williamson S.C."/>
            <person name="Barbeau R.A."/>
            <person name="Hamilton E.P."/>
            <person name="Orias E."/>
        </authorList>
    </citation>
    <scope>NUCLEOTIDE SEQUENCE [LARGE SCALE GENOMIC DNA]</scope>
    <source>
        <strain evidence="3">SB210</strain>
    </source>
</reference>
<feature type="compositionally biased region" description="Basic and acidic residues" evidence="1">
    <location>
        <begin position="110"/>
        <end position="128"/>
    </location>
</feature>
<protein>
    <submittedName>
        <fullName evidence="2">Uncharacterized protein</fullName>
    </submittedName>
</protein>
<dbReference type="EMBL" id="GG662718">
    <property type="protein sequence ID" value="EAR94089.1"/>
    <property type="molecule type" value="Genomic_DNA"/>
</dbReference>
<dbReference type="RefSeq" id="XP_001014334.1">
    <property type="nucleotide sequence ID" value="XM_001014334.1"/>
</dbReference>
<organism evidence="2 3">
    <name type="scientific">Tetrahymena thermophila (strain SB210)</name>
    <dbReference type="NCBI Taxonomy" id="312017"/>
    <lineage>
        <taxon>Eukaryota</taxon>
        <taxon>Sar</taxon>
        <taxon>Alveolata</taxon>
        <taxon>Ciliophora</taxon>
        <taxon>Intramacronucleata</taxon>
        <taxon>Oligohymenophorea</taxon>
        <taxon>Hymenostomatida</taxon>
        <taxon>Tetrahymenina</taxon>
        <taxon>Tetrahymenidae</taxon>
        <taxon>Tetrahymena</taxon>
    </lineage>
</organism>
<proteinExistence type="predicted"/>
<dbReference type="eggNOG" id="ENOG502R2ZN">
    <property type="taxonomic scope" value="Eukaryota"/>
</dbReference>
<name>Q23BM9_TETTS</name>
<feature type="compositionally biased region" description="Acidic residues" evidence="1">
    <location>
        <begin position="129"/>
        <end position="143"/>
    </location>
</feature>
<dbReference type="GeneID" id="7841936"/>
<dbReference type="AlphaFoldDB" id="Q23BM9"/>
<dbReference type="KEGG" id="tet:TTHERM_00232980"/>
<dbReference type="InParanoid" id="Q23BM9"/>
<dbReference type="Proteomes" id="UP000009168">
    <property type="component" value="Unassembled WGS sequence"/>
</dbReference>
<evidence type="ECO:0000313" key="3">
    <source>
        <dbReference type="Proteomes" id="UP000009168"/>
    </source>
</evidence>
<feature type="region of interest" description="Disordered" evidence="1">
    <location>
        <begin position="110"/>
        <end position="143"/>
    </location>
</feature>
<evidence type="ECO:0000256" key="1">
    <source>
        <dbReference type="SAM" id="MobiDB-lite"/>
    </source>
</evidence>
<evidence type="ECO:0000313" key="2">
    <source>
        <dbReference type="EMBL" id="EAR94089.1"/>
    </source>
</evidence>
<dbReference type="HOGENOM" id="CLU_1810055_0_0_1"/>
<keyword evidence="3" id="KW-1185">Reference proteome</keyword>
<gene>
    <name evidence="2" type="ORF">TTHERM_00232980</name>
</gene>
<dbReference type="OrthoDB" id="10527474at2759"/>
<accession>Q23BM9</accession>